<dbReference type="EC" id="2.1.1.228" evidence="5 15"/>
<accession>A0A096HT36</accession>
<evidence type="ECO:0000256" key="13">
    <source>
        <dbReference type="ARBA" id="ARBA00033392"/>
    </source>
</evidence>
<feature type="binding site" evidence="15 16">
    <location>
        <position position="121"/>
    </location>
    <ligand>
        <name>S-adenosyl-L-methionine</name>
        <dbReference type="ChEBI" id="CHEBI:59789"/>
    </ligand>
</feature>
<evidence type="ECO:0000256" key="7">
    <source>
        <dbReference type="ARBA" id="ARBA00022490"/>
    </source>
</evidence>
<dbReference type="CDD" id="cd18080">
    <property type="entry name" value="TrmD-like"/>
    <property type="match status" value="1"/>
</dbReference>
<evidence type="ECO:0000256" key="14">
    <source>
        <dbReference type="ARBA" id="ARBA00047783"/>
    </source>
</evidence>
<dbReference type="FunFam" id="3.40.1280.10:FF:000001">
    <property type="entry name" value="tRNA (guanine-N(1)-)-methyltransferase"/>
    <property type="match status" value="1"/>
</dbReference>
<keyword evidence="9 15" id="KW-0808">Transferase</keyword>
<evidence type="ECO:0000256" key="6">
    <source>
        <dbReference type="ARBA" id="ARBA00014679"/>
    </source>
</evidence>
<evidence type="ECO:0000256" key="3">
    <source>
        <dbReference type="ARBA" id="ARBA00007630"/>
    </source>
</evidence>
<dbReference type="NCBIfam" id="TIGR00088">
    <property type="entry name" value="trmD"/>
    <property type="match status" value="1"/>
</dbReference>
<evidence type="ECO:0000256" key="5">
    <source>
        <dbReference type="ARBA" id="ARBA00012807"/>
    </source>
</evidence>
<evidence type="ECO:0000256" key="4">
    <source>
        <dbReference type="ARBA" id="ARBA00011738"/>
    </source>
</evidence>
<dbReference type="RefSeq" id="WP_034364732.1">
    <property type="nucleotide sequence ID" value="NZ_AWOR01000001.1"/>
</dbReference>
<dbReference type="HAMAP" id="MF_00605">
    <property type="entry name" value="TrmD"/>
    <property type="match status" value="1"/>
</dbReference>
<dbReference type="PANTHER" id="PTHR46417">
    <property type="entry name" value="TRNA (GUANINE-N(1)-)-METHYLTRANSFERASE"/>
    <property type="match status" value="1"/>
</dbReference>
<dbReference type="GO" id="GO:0052906">
    <property type="term" value="F:tRNA (guanine(37)-N1)-methyltransferase activity"/>
    <property type="evidence" value="ECO:0007669"/>
    <property type="project" value="UniProtKB-UniRule"/>
</dbReference>
<keyword evidence="10 15" id="KW-0949">S-adenosyl-L-methionine</keyword>
<dbReference type="InterPro" id="IPR023148">
    <property type="entry name" value="tRNA_m1G_MeTrfase_C_sf"/>
</dbReference>
<keyword evidence="8 15" id="KW-0489">Methyltransferase</keyword>
<evidence type="ECO:0000256" key="9">
    <source>
        <dbReference type="ARBA" id="ARBA00022679"/>
    </source>
</evidence>
<dbReference type="EMBL" id="AWOR01000001">
    <property type="protein sequence ID" value="KGH32107.1"/>
    <property type="molecule type" value="Genomic_DNA"/>
</dbReference>
<evidence type="ECO:0000259" key="18">
    <source>
        <dbReference type="Pfam" id="PF01746"/>
    </source>
</evidence>
<comment type="function">
    <text evidence="1 15 17">Specifically methylates guanosine-37 in various tRNAs.</text>
</comment>
<protein>
    <recommendedName>
        <fullName evidence="6 15">tRNA (guanine-N(1)-)-methyltransferase</fullName>
        <ecNumber evidence="5 15">2.1.1.228</ecNumber>
    </recommendedName>
    <alternativeName>
        <fullName evidence="12 15">M1G-methyltransferase</fullName>
    </alternativeName>
    <alternativeName>
        <fullName evidence="13 15">tRNA [GM37] methyltransferase</fullName>
    </alternativeName>
</protein>
<dbReference type="InterPro" id="IPR029028">
    <property type="entry name" value="Alpha/beta_knot_MTases"/>
</dbReference>
<evidence type="ECO:0000256" key="8">
    <source>
        <dbReference type="ARBA" id="ARBA00022603"/>
    </source>
</evidence>
<dbReference type="Proteomes" id="UP000029553">
    <property type="component" value="Unassembled WGS sequence"/>
</dbReference>
<dbReference type="NCBIfam" id="NF000648">
    <property type="entry name" value="PRK00026.1"/>
    <property type="match status" value="1"/>
</dbReference>
<comment type="subcellular location">
    <subcellularLocation>
        <location evidence="2 15 17">Cytoplasm</location>
    </subcellularLocation>
</comment>
<dbReference type="Gene3D" id="3.40.1280.10">
    <property type="match status" value="1"/>
</dbReference>
<dbReference type="Pfam" id="PF01746">
    <property type="entry name" value="tRNA_m1G_MT"/>
    <property type="match status" value="1"/>
</dbReference>
<gene>
    <name evidence="15" type="primary">trmD</name>
    <name evidence="19" type="ORF">P353_02300</name>
</gene>
<dbReference type="SUPFAM" id="SSF75217">
    <property type="entry name" value="alpha/beta knot"/>
    <property type="match status" value="1"/>
</dbReference>
<comment type="caution">
    <text evidence="19">The sequence shown here is derived from an EMBL/GenBank/DDBJ whole genome shotgun (WGS) entry which is preliminary data.</text>
</comment>
<name>A0A096HT36_COMTE</name>
<dbReference type="AlphaFoldDB" id="A0A096HT36"/>
<evidence type="ECO:0000256" key="10">
    <source>
        <dbReference type="ARBA" id="ARBA00022691"/>
    </source>
</evidence>
<proteinExistence type="inferred from homology"/>
<keyword evidence="11 15" id="KW-0819">tRNA processing</keyword>
<evidence type="ECO:0000256" key="15">
    <source>
        <dbReference type="HAMAP-Rule" id="MF_00605"/>
    </source>
</evidence>
<evidence type="ECO:0000313" key="19">
    <source>
        <dbReference type="EMBL" id="KGH32107.1"/>
    </source>
</evidence>
<evidence type="ECO:0000256" key="17">
    <source>
        <dbReference type="RuleBase" id="RU003464"/>
    </source>
</evidence>
<dbReference type="InterPro" id="IPR016009">
    <property type="entry name" value="tRNA_MeTrfase_TRMD/TRM10"/>
</dbReference>
<dbReference type="InterPro" id="IPR002649">
    <property type="entry name" value="tRNA_m1G_MeTrfase_TrmD"/>
</dbReference>
<comment type="subunit">
    <text evidence="4 15 17">Homodimer.</text>
</comment>
<evidence type="ECO:0000256" key="16">
    <source>
        <dbReference type="PIRSR" id="PIRSR000386-1"/>
    </source>
</evidence>
<evidence type="ECO:0000256" key="1">
    <source>
        <dbReference type="ARBA" id="ARBA00002634"/>
    </source>
</evidence>
<comment type="similarity">
    <text evidence="3 15 17">Belongs to the RNA methyltransferase TrmD family.</text>
</comment>
<sequence length="259" mass="28846">MRFDIITLFPELFAPFLESGVTRRAYSSGQVAVHLWNPRDWAEGNYRRVDDRPFGGGPGMVMMAEPLQRCLEAIRSARTEADAQELAEPAPVVLFSPIGTTLKHAVVADWAESRGAVLLCGRYEGIDQRFIDRNVTHQLSLGDFVLSGGELAAMVLLDSLARLQPGVLNDEGSFQQDSFNPALDGLLDCSHYTRPEVWNGQDVPAALLSGHHSNIERWRRDQRLRITAEHRPELIEQAREQGLLNAKDEGFLAKTASKL</sequence>
<comment type="catalytic activity">
    <reaction evidence="14 15 17">
        <text>guanosine(37) in tRNA + S-adenosyl-L-methionine = N(1)-methylguanosine(37) in tRNA + S-adenosyl-L-homocysteine + H(+)</text>
        <dbReference type="Rhea" id="RHEA:36899"/>
        <dbReference type="Rhea" id="RHEA-COMP:10145"/>
        <dbReference type="Rhea" id="RHEA-COMP:10147"/>
        <dbReference type="ChEBI" id="CHEBI:15378"/>
        <dbReference type="ChEBI" id="CHEBI:57856"/>
        <dbReference type="ChEBI" id="CHEBI:59789"/>
        <dbReference type="ChEBI" id="CHEBI:73542"/>
        <dbReference type="ChEBI" id="CHEBI:74269"/>
        <dbReference type="EC" id="2.1.1.228"/>
    </reaction>
</comment>
<dbReference type="GO" id="GO:0002939">
    <property type="term" value="P:tRNA N1-guanine methylation"/>
    <property type="evidence" value="ECO:0007669"/>
    <property type="project" value="TreeGrafter"/>
</dbReference>
<dbReference type="InterPro" id="IPR029026">
    <property type="entry name" value="tRNA_m1G_MTases_N"/>
</dbReference>
<feature type="domain" description="tRNA methyltransferase TRMD/TRM10-type" evidence="18">
    <location>
        <begin position="1"/>
        <end position="237"/>
    </location>
</feature>
<keyword evidence="7 15" id="KW-0963">Cytoplasm</keyword>
<evidence type="ECO:0000256" key="2">
    <source>
        <dbReference type="ARBA" id="ARBA00004496"/>
    </source>
</evidence>
<dbReference type="GO" id="GO:0005829">
    <property type="term" value="C:cytosol"/>
    <property type="evidence" value="ECO:0007669"/>
    <property type="project" value="TreeGrafter"/>
</dbReference>
<dbReference type="PANTHER" id="PTHR46417:SF1">
    <property type="entry name" value="TRNA (GUANINE-N(1)-)-METHYLTRANSFERASE"/>
    <property type="match status" value="1"/>
</dbReference>
<dbReference type="PIRSF" id="PIRSF000386">
    <property type="entry name" value="tRNA_mtase"/>
    <property type="match status" value="1"/>
</dbReference>
<reference evidence="19 20" key="1">
    <citation type="submission" date="2013-09" db="EMBL/GenBank/DDBJ databases">
        <title>High correlation between genotypes and phenotypes of environmental bacteria Comamonas testosteroni strains.</title>
        <authorList>
            <person name="Liu L."/>
            <person name="Zhu W."/>
            <person name="Xia X."/>
            <person name="Xu B."/>
            <person name="Luo M."/>
            <person name="Wang G."/>
        </authorList>
    </citation>
    <scope>NUCLEOTIDE SEQUENCE [LARGE SCALE GENOMIC DNA]</scope>
    <source>
        <strain evidence="19 20">JL40</strain>
    </source>
</reference>
<evidence type="ECO:0000256" key="11">
    <source>
        <dbReference type="ARBA" id="ARBA00022694"/>
    </source>
</evidence>
<dbReference type="Gene3D" id="1.10.1270.20">
    <property type="entry name" value="tRNA(m1g37)methyltransferase, domain 2"/>
    <property type="match status" value="1"/>
</dbReference>
<organism evidence="19 20">
    <name type="scientific">Comamonas testosteroni</name>
    <name type="common">Pseudomonas testosteroni</name>
    <dbReference type="NCBI Taxonomy" id="285"/>
    <lineage>
        <taxon>Bacteria</taxon>
        <taxon>Pseudomonadati</taxon>
        <taxon>Pseudomonadota</taxon>
        <taxon>Betaproteobacteria</taxon>
        <taxon>Burkholderiales</taxon>
        <taxon>Comamonadaceae</taxon>
        <taxon>Comamonas</taxon>
    </lineage>
</organism>
<evidence type="ECO:0000313" key="20">
    <source>
        <dbReference type="Proteomes" id="UP000029553"/>
    </source>
</evidence>
<feature type="binding site" evidence="15 16">
    <location>
        <begin position="141"/>
        <end position="146"/>
    </location>
    <ligand>
        <name>S-adenosyl-L-methionine</name>
        <dbReference type="ChEBI" id="CHEBI:59789"/>
    </ligand>
</feature>
<evidence type="ECO:0000256" key="12">
    <source>
        <dbReference type="ARBA" id="ARBA00029736"/>
    </source>
</evidence>